<reference evidence="2" key="1">
    <citation type="journal article" date="2019" name="Int. J. Syst. Evol. Microbiol.">
        <title>The Global Catalogue of Microorganisms (GCM) 10K type strain sequencing project: providing services to taxonomists for standard genome sequencing and annotation.</title>
        <authorList>
            <consortium name="The Broad Institute Genomics Platform"/>
            <consortium name="The Broad Institute Genome Sequencing Center for Infectious Disease"/>
            <person name="Wu L."/>
            <person name="Ma J."/>
        </authorList>
    </citation>
    <scope>NUCLEOTIDE SEQUENCE [LARGE SCALE GENOMIC DNA]</scope>
    <source>
        <strain evidence="2">KCTC 12861</strain>
    </source>
</reference>
<protein>
    <submittedName>
        <fullName evidence="1">Uncharacterized protein</fullName>
    </submittedName>
</protein>
<organism evidence="1 2">
    <name type="scientific">Pseudovibrio japonicus</name>
    <dbReference type="NCBI Taxonomy" id="366534"/>
    <lineage>
        <taxon>Bacteria</taxon>
        <taxon>Pseudomonadati</taxon>
        <taxon>Pseudomonadota</taxon>
        <taxon>Alphaproteobacteria</taxon>
        <taxon>Hyphomicrobiales</taxon>
        <taxon>Stappiaceae</taxon>
        <taxon>Pseudovibrio</taxon>
    </lineage>
</organism>
<proteinExistence type="predicted"/>
<dbReference type="Proteomes" id="UP000637980">
    <property type="component" value="Unassembled WGS sequence"/>
</dbReference>
<sequence length="90" mass="9329">MVGLDGLLPAGAGKVCIKGEKIGPMRGACAFSAMTAVAKVEALESALNFELNGPAQAGALMCFTHNNDSLEGREIGWDCSVAVPFLRCKT</sequence>
<accession>A0ABQ3EM41</accession>
<keyword evidence="2" id="KW-1185">Reference proteome</keyword>
<comment type="caution">
    <text evidence="1">The sequence shown here is derived from an EMBL/GenBank/DDBJ whole genome shotgun (WGS) entry which is preliminary data.</text>
</comment>
<evidence type="ECO:0000313" key="2">
    <source>
        <dbReference type="Proteomes" id="UP000637980"/>
    </source>
</evidence>
<gene>
    <name evidence="1" type="ORF">GCM10007094_33500</name>
</gene>
<name>A0ABQ3EM41_9HYPH</name>
<evidence type="ECO:0000313" key="1">
    <source>
        <dbReference type="EMBL" id="GHB41366.1"/>
    </source>
</evidence>
<dbReference type="EMBL" id="BMXE01000006">
    <property type="protein sequence ID" value="GHB41366.1"/>
    <property type="molecule type" value="Genomic_DNA"/>
</dbReference>